<dbReference type="EMBL" id="LAZR01020236">
    <property type="protein sequence ID" value="KKL89620.1"/>
    <property type="molecule type" value="Genomic_DNA"/>
</dbReference>
<sequence>DIRNTQLITNQAGDQLTGEDISVFRWDTVSRIFVPTPIANPSVATIDVTPYNTLHMAGIQAFVDGYESVVLFNDSAEDGTLIYDPFVGLNTARFLLRFFRQDEFTQRPVVGGYFLTPDDKIIRNIESSVLDLQNLYDTHVVLETTPLIKEARRTIDFRETEQTFLDDVGLNPKSKFLFWKGMIQNKGSVKAVDAFTNSVKFDDAIVDEFWAYKVADFGTSYEQEYPALNLVIEDSKRNEKRFEFLATSTDIAANTFEGVLLTNQDRWFDQPDAFEVLADNNSSFYFDTEVTSVQTFTTAIAGAGSPVTAWYVETDVPFDSVIILQVDTSSNTLVSELVENTDYTIINSSLIEFSVDPSTLLGGSPTSEEFRLYTINPAEDKINPSKVIDIKDDVVINEVPLWDPRRGKQYHIANNIVTLESDVDPASYTDALDSTNVDSLFWNAPEVGLVWWDINERGYVPYHDSNVLNLDERVQNWGKLADWSSVKLYQWTESDILPSVWDAAAEVEELDISIDSLIRKTGRAKLETLQRERAAIDIITVYPSTANTGSPIFPVNVIVVDDSVGILSGGDRIVFTTDDELPLPLTIGVFYFIISINNTIPALTEITISLEASGTVLDIKPGPMVVDINGGIGSPLIVIGTDPTGLINDFDTAGVQLVTFSTTKSFGSATGLTLGTQGSQDVDFLNGAVTGSTATGLTDDVGGSQTISWIGVGSPLGFENCGNVPPGMGPIHGIQVSVDGAPVTNVYFLSPGDSYAVIAATIATALSGRATATCISGTGITITSNSTGPISSILITDTAPFAPG</sequence>
<reference evidence="1" key="1">
    <citation type="journal article" date="2015" name="Nature">
        <title>Complex archaea that bridge the gap between prokaryotes and eukaryotes.</title>
        <authorList>
            <person name="Spang A."/>
            <person name="Saw J.H."/>
            <person name="Jorgensen S.L."/>
            <person name="Zaremba-Niedzwiedzka K."/>
            <person name="Martijn J."/>
            <person name="Lind A.E."/>
            <person name="van Eijk R."/>
            <person name="Schleper C."/>
            <person name="Guy L."/>
            <person name="Ettema T.J."/>
        </authorList>
    </citation>
    <scope>NUCLEOTIDE SEQUENCE</scope>
</reference>
<feature type="non-terminal residue" evidence="1">
    <location>
        <position position="804"/>
    </location>
</feature>
<accession>A0A0F9I745</accession>
<gene>
    <name evidence="1" type="ORF">LCGC14_1912870</name>
</gene>
<comment type="caution">
    <text evidence="1">The sequence shown here is derived from an EMBL/GenBank/DDBJ whole genome shotgun (WGS) entry which is preliminary data.</text>
</comment>
<dbReference type="AlphaFoldDB" id="A0A0F9I745"/>
<evidence type="ECO:0000313" key="1">
    <source>
        <dbReference type="EMBL" id="KKL89620.1"/>
    </source>
</evidence>
<protein>
    <submittedName>
        <fullName evidence="1">Uncharacterized protein</fullName>
    </submittedName>
</protein>
<feature type="non-terminal residue" evidence="1">
    <location>
        <position position="1"/>
    </location>
</feature>
<name>A0A0F9I745_9ZZZZ</name>
<proteinExistence type="predicted"/>
<organism evidence="1">
    <name type="scientific">marine sediment metagenome</name>
    <dbReference type="NCBI Taxonomy" id="412755"/>
    <lineage>
        <taxon>unclassified sequences</taxon>
        <taxon>metagenomes</taxon>
        <taxon>ecological metagenomes</taxon>
    </lineage>
</organism>